<name>A0AAQ1GJM7_9BURK</name>
<feature type="binding site" description="axial binding residue" evidence="7">
    <location>
        <position position="85"/>
    </location>
    <ligand>
        <name>heme c</name>
        <dbReference type="ChEBI" id="CHEBI:61717"/>
        <label>1</label>
    </ligand>
    <ligandPart>
        <name>Fe</name>
        <dbReference type="ChEBI" id="CHEBI:18248"/>
    </ligandPart>
</feature>
<dbReference type="PIRSF" id="PIRSF000018">
    <property type="entry name" value="Mb_ADH_cyt_c"/>
    <property type="match status" value="1"/>
</dbReference>
<sequence>MRKHRILTSLRFSSRLPALLAPLAVCCAFALSASAQTAAPSANAANAASAAAAAASANAKPVTAHAAQIARGEYLARAGDCIACHTVPSQQMFGGGRPMETPFGTLYTPNISSDKTYGIGAWTADEFYRMLHEGKSRDGTLLYPAMPFASYTKVTRADSDAIYAYLLSTQPVHQPNRAHTLRFPYNQRSLLLGWRALYFREGEFKPDPKQSAEWNRGAYLVEGLGHCTMCHTAINALGGNSASKAFQGGLIPLQNWYAPSLTSNKEAGLGDWSIEDIVDLLHAGVSNRGAVYGPMSEVVYDSFQYLTEDDVRAVAVYLKSLPGHSSEVDKSPKSDFVTEEANRLAPLGKKIYEAQCAVCHATEGQGKLPHFPPLANNQSIQMNSAVNPIRMVLNGGYAPGTRKNPMPYGMPPFAQSLSDEEVAAVVTYIRTAWGNHGTPVSEHEVNALRSAPLF</sequence>
<feature type="domain" description="Cytochrome c" evidence="9">
    <location>
        <begin position="67"/>
        <end position="170"/>
    </location>
</feature>
<accession>A0AAQ1GJM7</accession>
<dbReference type="InterPro" id="IPR008168">
    <property type="entry name" value="Cyt_C_IC"/>
</dbReference>
<feature type="binding site" description="covalent" evidence="6">
    <location>
        <position position="230"/>
    </location>
    <ligand>
        <name>heme c</name>
        <dbReference type="ChEBI" id="CHEBI:61717"/>
        <label>2</label>
    </ligand>
</feature>
<comment type="cofactor">
    <cofactor evidence="6">
        <name>heme c</name>
        <dbReference type="ChEBI" id="CHEBI:61717"/>
    </cofactor>
    <text evidence="6">Binds 3 heme c groups covalently per subunit.</text>
</comment>
<dbReference type="GO" id="GO:0020037">
    <property type="term" value="F:heme binding"/>
    <property type="evidence" value="ECO:0007669"/>
    <property type="project" value="InterPro"/>
</dbReference>
<evidence type="ECO:0000256" key="2">
    <source>
        <dbReference type="ARBA" id="ARBA00022617"/>
    </source>
</evidence>
<dbReference type="PROSITE" id="PS51007">
    <property type="entry name" value="CYTC"/>
    <property type="match status" value="3"/>
</dbReference>
<evidence type="ECO:0000256" key="1">
    <source>
        <dbReference type="ARBA" id="ARBA00022448"/>
    </source>
</evidence>
<evidence type="ECO:0000256" key="4">
    <source>
        <dbReference type="ARBA" id="ARBA00022982"/>
    </source>
</evidence>
<keyword evidence="3 7" id="KW-0479">Metal-binding</keyword>
<keyword evidence="4" id="KW-0249">Electron transport</keyword>
<evidence type="ECO:0000256" key="6">
    <source>
        <dbReference type="PIRSR" id="PIRSR000018-50"/>
    </source>
</evidence>
<evidence type="ECO:0000313" key="11">
    <source>
        <dbReference type="EMBL" id="SEK05049.1"/>
    </source>
</evidence>
<dbReference type="InterPro" id="IPR036909">
    <property type="entry name" value="Cyt_c-like_dom_sf"/>
</dbReference>
<reference evidence="11 12" key="1">
    <citation type="submission" date="2016-10" db="EMBL/GenBank/DDBJ databases">
        <authorList>
            <person name="Varghese N."/>
            <person name="Submissions S."/>
        </authorList>
    </citation>
    <scope>NUCLEOTIDE SEQUENCE [LARGE SCALE GENOMIC DNA]</scope>
    <source>
        <strain evidence="11 12">LMG 22274</strain>
    </source>
</reference>
<feature type="domain" description="Cytochrome c" evidence="9">
    <location>
        <begin position="212"/>
        <end position="322"/>
    </location>
</feature>
<protein>
    <submittedName>
        <fullName evidence="11">Cytochrome c, mono-and diheme variants</fullName>
    </submittedName>
    <submittedName>
        <fullName evidence="10">Mono/diheme cytochrome c family protein</fullName>
    </submittedName>
</protein>
<organism evidence="11 12">
    <name type="scientific">Paraburkholderia tropica</name>
    <dbReference type="NCBI Taxonomy" id="92647"/>
    <lineage>
        <taxon>Bacteria</taxon>
        <taxon>Pseudomonadati</taxon>
        <taxon>Pseudomonadota</taxon>
        <taxon>Betaproteobacteria</taxon>
        <taxon>Burkholderiales</taxon>
        <taxon>Burkholderiaceae</taxon>
        <taxon>Paraburkholderia</taxon>
    </lineage>
</organism>
<dbReference type="GO" id="GO:0016614">
    <property type="term" value="F:oxidoreductase activity, acting on CH-OH group of donors"/>
    <property type="evidence" value="ECO:0007669"/>
    <property type="project" value="InterPro"/>
</dbReference>
<dbReference type="Gene3D" id="1.10.760.10">
    <property type="entry name" value="Cytochrome c-like domain"/>
    <property type="match status" value="3"/>
</dbReference>
<feature type="domain" description="Cytochrome c" evidence="9">
    <location>
        <begin position="343"/>
        <end position="433"/>
    </location>
</feature>
<dbReference type="PANTHER" id="PTHR35008:SF4">
    <property type="entry name" value="BLL4482 PROTEIN"/>
    <property type="match status" value="1"/>
</dbReference>
<evidence type="ECO:0000256" key="3">
    <source>
        <dbReference type="ARBA" id="ARBA00022723"/>
    </source>
</evidence>
<dbReference type="GO" id="GO:0016020">
    <property type="term" value="C:membrane"/>
    <property type="evidence" value="ECO:0007669"/>
    <property type="project" value="InterPro"/>
</dbReference>
<feature type="signal peptide" evidence="8">
    <location>
        <begin position="1"/>
        <end position="38"/>
    </location>
</feature>
<dbReference type="Pfam" id="PF13442">
    <property type="entry name" value="Cytochrome_CBB3"/>
    <property type="match status" value="1"/>
</dbReference>
<feature type="binding site" description="covalent" evidence="6">
    <location>
        <position position="84"/>
    </location>
    <ligand>
        <name>heme c</name>
        <dbReference type="ChEBI" id="CHEBI:61717"/>
        <label>1</label>
    </ligand>
</feature>
<feature type="binding site" description="axial binding residue" evidence="7">
    <location>
        <position position="231"/>
    </location>
    <ligand>
        <name>heme c</name>
        <dbReference type="ChEBI" id="CHEBI:61717"/>
        <label>2</label>
    </ligand>
    <ligandPart>
        <name>Fe</name>
        <dbReference type="ChEBI" id="CHEBI:18248"/>
    </ligandPart>
</feature>
<feature type="binding site" description="covalent" evidence="6">
    <location>
        <position position="359"/>
    </location>
    <ligand>
        <name>heme c</name>
        <dbReference type="ChEBI" id="CHEBI:61717"/>
        <label>3</label>
    </ligand>
</feature>
<dbReference type="GO" id="GO:0005506">
    <property type="term" value="F:iron ion binding"/>
    <property type="evidence" value="ECO:0007669"/>
    <property type="project" value="InterPro"/>
</dbReference>
<dbReference type="EMBL" id="QJJV01000013">
    <property type="protein sequence ID" value="PXX14138.1"/>
    <property type="molecule type" value="Genomic_DNA"/>
</dbReference>
<evidence type="ECO:0000256" key="5">
    <source>
        <dbReference type="ARBA" id="ARBA00023004"/>
    </source>
</evidence>
<comment type="caution">
    <text evidence="11">The sequence shown here is derived from an EMBL/GenBank/DDBJ whole genome shotgun (WGS) entry which is preliminary data.</text>
</comment>
<dbReference type="PANTHER" id="PTHR35008">
    <property type="entry name" value="BLL4482 PROTEIN-RELATED"/>
    <property type="match status" value="1"/>
</dbReference>
<dbReference type="Pfam" id="PF00034">
    <property type="entry name" value="Cytochrom_C"/>
    <property type="match status" value="1"/>
</dbReference>
<gene>
    <name evidence="10" type="ORF">C7400_11372</name>
    <name evidence="11" type="ORF">SAMN05216550_114152</name>
</gene>
<dbReference type="Proteomes" id="UP000247515">
    <property type="component" value="Unassembled WGS sequence"/>
</dbReference>
<dbReference type="InterPro" id="IPR009056">
    <property type="entry name" value="Cyt_c-like_dom"/>
</dbReference>
<evidence type="ECO:0000256" key="8">
    <source>
        <dbReference type="SAM" id="SignalP"/>
    </source>
</evidence>
<evidence type="ECO:0000256" key="7">
    <source>
        <dbReference type="PIRSR" id="PIRSR000018-51"/>
    </source>
</evidence>
<evidence type="ECO:0000313" key="10">
    <source>
        <dbReference type="EMBL" id="PXX14138.1"/>
    </source>
</evidence>
<keyword evidence="2 6" id="KW-0349">Heme</keyword>
<dbReference type="InterPro" id="IPR051459">
    <property type="entry name" value="Cytochrome_c-type_DH"/>
</dbReference>
<feature type="binding site" description="covalent" evidence="6">
    <location>
        <position position="356"/>
    </location>
    <ligand>
        <name>heme c</name>
        <dbReference type="ChEBI" id="CHEBI:61717"/>
        <label>3</label>
    </ligand>
</feature>
<evidence type="ECO:0000313" key="12">
    <source>
        <dbReference type="Proteomes" id="UP000183529"/>
    </source>
</evidence>
<dbReference type="Proteomes" id="UP000183529">
    <property type="component" value="Unassembled WGS sequence"/>
</dbReference>
<evidence type="ECO:0000259" key="9">
    <source>
        <dbReference type="PROSITE" id="PS51007"/>
    </source>
</evidence>
<feature type="chain" id="PRO_5042992205" evidence="8">
    <location>
        <begin position="39"/>
        <end position="454"/>
    </location>
</feature>
<proteinExistence type="predicted"/>
<dbReference type="AlphaFoldDB" id="A0AAQ1GJM7"/>
<feature type="binding site" description="covalent" evidence="6">
    <location>
        <position position="81"/>
    </location>
    <ligand>
        <name>heme c</name>
        <dbReference type="ChEBI" id="CHEBI:61717"/>
        <label>1</label>
    </ligand>
</feature>
<keyword evidence="13" id="KW-1185">Reference proteome</keyword>
<reference evidence="10 13" key="2">
    <citation type="submission" date="2018-05" db="EMBL/GenBank/DDBJ databases">
        <title>Genomic Encyclopedia of Type Strains, Phase IV (KMG-V): Genome sequencing to study the core and pangenomes of soil and plant-associated prokaryotes.</title>
        <authorList>
            <person name="Whitman W."/>
        </authorList>
    </citation>
    <scope>NUCLEOTIDE SEQUENCE [LARGE SCALE GENOMIC DNA]</scope>
    <source>
        <strain evidence="10 13">SIr-6563</strain>
    </source>
</reference>
<keyword evidence="8" id="KW-0732">Signal</keyword>
<feature type="binding site" description="axial binding residue" evidence="7">
    <location>
        <position position="360"/>
    </location>
    <ligand>
        <name>heme c</name>
        <dbReference type="ChEBI" id="CHEBI:61717"/>
        <label>3</label>
    </ligand>
    <ligandPart>
        <name>Fe</name>
        <dbReference type="ChEBI" id="CHEBI:18248"/>
    </ligandPart>
</feature>
<dbReference type="GO" id="GO:0009055">
    <property type="term" value="F:electron transfer activity"/>
    <property type="evidence" value="ECO:0007669"/>
    <property type="project" value="InterPro"/>
</dbReference>
<evidence type="ECO:0000313" key="13">
    <source>
        <dbReference type="Proteomes" id="UP000247515"/>
    </source>
</evidence>
<feature type="binding site" description="covalent" evidence="6">
    <location>
        <position position="227"/>
    </location>
    <ligand>
        <name>heme c</name>
        <dbReference type="ChEBI" id="CHEBI:61717"/>
        <label>2</label>
    </ligand>
</feature>
<keyword evidence="5 7" id="KW-0408">Iron</keyword>
<dbReference type="InterPro" id="IPR014353">
    <property type="entry name" value="Membr-bd_ADH_cyt_c"/>
</dbReference>
<keyword evidence="1" id="KW-0813">Transport</keyword>
<dbReference type="PRINTS" id="PR00605">
    <property type="entry name" value="CYTCHROMECIC"/>
</dbReference>
<dbReference type="SUPFAM" id="SSF46626">
    <property type="entry name" value="Cytochrome c"/>
    <property type="match status" value="3"/>
</dbReference>
<dbReference type="EMBL" id="FNZM01000014">
    <property type="protein sequence ID" value="SEK05049.1"/>
    <property type="molecule type" value="Genomic_DNA"/>
</dbReference>